<dbReference type="InterPro" id="IPR031615">
    <property type="entry name" value="Zfn-C6H2"/>
</dbReference>
<dbReference type="Proteomes" id="UP000037923">
    <property type="component" value="Unassembled WGS sequence"/>
</dbReference>
<evidence type="ECO:0000256" key="1">
    <source>
        <dbReference type="PROSITE-ProRule" id="PRU01357"/>
    </source>
</evidence>
<dbReference type="OrthoDB" id="277162at2759"/>
<dbReference type="RefSeq" id="XP_015651872.1">
    <property type="nucleotide sequence ID" value="XM_015809540.1"/>
</dbReference>
<dbReference type="OMA" id="FAWAARC"/>
<keyword evidence="1" id="KW-0862">Zinc</keyword>
<dbReference type="AlphaFoldDB" id="A0A0M9FPP3"/>
<dbReference type="Pfam" id="PF15801">
    <property type="entry name" value="zf-C6H2"/>
    <property type="match status" value="1"/>
</dbReference>
<dbReference type="PROSITE" id="PS52013">
    <property type="entry name" value="ZF_C6H2"/>
    <property type="match status" value="1"/>
</dbReference>
<organism evidence="4 5">
    <name type="scientific">Leptomonas pyrrhocoris</name>
    <name type="common">Firebug parasite</name>
    <dbReference type="NCBI Taxonomy" id="157538"/>
    <lineage>
        <taxon>Eukaryota</taxon>
        <taxon>Discoba</taxon>
        <taxon>Euglenozoa</taxon>
        <taxon>Kinetoplastea</taxon>
        <taxon>Metakinetoplastina</taxon>
        <taxon>Trypanosomatida</taxon>
        <taxon>Trypanosomatidae</taxon>
        <taxon>Leishmaniinae</taxon>
        <taxon>Leptomonas</taxon>
    </lineage>
</organism>
<evidence type="ECO:0000256" key="2">
    <source>
        <dbReference type="SAM" id="MobiDB-lite"/>
    </source>
</evidence>
<dbReference type="GO" id="GO:0008270">
    <property type="term" value="F:zinc ion binding"/>
    <property type="evidence" value="ECO:0007669"/>
    <property type="project" value="UniProtKB-KW"/>
</dbReference>
<feature type="compositionally biased region" description="Low complexity" evidence="2">
    <location>
        <begin position="535"/>
        <end position="547"/>
    </location>
</feature>
<comment type="caution">
    <text evidence="4">The sequence shown here is derived from an EMBL/GenBank/DDBJ whole genome shotgun (WGS) entry which is preliminary data.</text>
</comment>
<protein>
    <recommendedName>
        <fullName evidence="3">C6H2-type domain-containing protein</fullName>
    </recommendedName>
</protein>
<feature type="region of interest" description="Disordered" evidence="2">
    <location>
        <begin position="756"/>
        <end position="776"/>
    </location>
</feature>
<gene>
    <name evidence="4" type="ORF">ABB37_09876</name>
</gene>
<feature type="region of interest" description="Disordered" evidence="2">
    <location>
        <begin position="368"/>
        <end position="393"/>
    </location>
</feature>
<feature type="region of interest" description="Disordered" evidence="2">
    <location>
        <begin position="522"/>
        <end position="551"/>
    </location>
</feature>
<keyword evidence="1" id="KW-0863">Zinc-finger</keyword>
<feature type="compositionally biased region" description="Basic and acidic residues" evidence="2">
    <location>
        <begin position="92"/>
        <end position="106"/>
    </location>
</feature>
<name>A0A0M9FPP3_LEPPY</name>
<comment type="similarity">
    <text evidence="1">Belongs to the peptidase M24A family. Methionine aminopeptidase type 1 subfamily.</text>
</comment>
<accession>A0A0M9FPP3</accession>
<keyword evidence="1" id="KW-0479">Metal-binding</keyword>
<feature type="domain" description="C6H2-type" evidence="3">
    <location>
        <begin position="8"/>
        <end position="63"/>
    </location>
</feature>
<evidence type="ECO:0000313" key="4">
    <source>
        <dbReference type="EMBL" id="KPA73433.1"/>
    </source>
</evidence>
<dbReference type="GeneID" id="26910159"/>
<proteinExistence type="inferred from homology"/>
<sequence>MTLDTEHEVACQGCGTTTTTAFQCPLCQAEGATDRGFFCSQKCFADNWLEHRNTLHSSGVVRERKPAAAAAAAAEATEVVVEGHKSKRDKKRARDTADDGDGKEGNGGEELSAAQSAAVFPPWPALPSAAACAEHHWAVVAPALPLDVPRAVVRPSAAAAATTDQNPSAARDEGDYVWSALLAAAQYTAASIQSHASMQVLVVAGDVYSAHAFAWAARCVGLTGMLHLAVANLPPSRGAGDETESAEEALRRTPSKYFTSHKRVVIATSAVVRATASAVSGAASLWLTGKPAHSLLLTLPDVVEPADLQGVQTRAVFFTGPNGTGEAEEEATTIDASADYTYTNVEVKCEDGAPLLWRPVTLPAPGMSAAAAAHRDEGSGAQHDDAAPPPPHNAVVHDARHLSPKNEPAARLDDEVSTCFANGDVTGALHRLVRRYQRLPGHFESTLFYLLCCNWGAAGVAHAHHRLAHIARFFADQSTRFDAKKTVALVDAALRAVAAVVRLLPRLKDDVAEAAVAAASRGSASKRRKTQRNESASAATPTLASTTRPQLPIADASAPSAGEVARLANYYTSLPNLQLQATVCHLFTVASAATLETFARAWGLYRYLPGPSSLARVEKARNAAVLRVRQRYSTKLGADSAAYLTTLMQLIYDAVGPYSLSVDEVRRRLQWDVTLAYDVGSLESYLQCCALLPNAEGLLLPTTKKQQIQKVASTPAANATAASGAASSSSESAAAAAAAGGGGAYGGGRGVVSLSSRQPLHRATQRETPRSRTEKLRGFAVKTATTAADNDYGFLELPWRPFPISGERQRRVDRLHKSAVEEVLMAMPREPRPLYVGDIGNLIGKWGAFNARFDGTLGATLQVFLEAHPAVFRVVGELVTRRVAGTTEPVRVRYDAETEGGRGGADNDDDGGSGSRAQKNRDRQLLTGQTGKRKKASVELPARARKRRAVKEFNKSRFNRNYKSVDASARVPGYIKRGPRRIKGRGNKANKRVVKRGS</sequence>
<feature type="compositionally biased region" description="Basic and acidic residues" evidence="2">
    <location>
        <begin position="890"/>
        <end position="900"/>
    </location>
</feature>
<feature type="region of interest" description="Disordered" evidence="2">
    <location>
        <begin position="890"/>
        <end position="998"/>
    </location>
</feature>
<feature type="compositionally biased region" description="Basic and acidic residues" evidence="2">
    <location>
        <begin position="764"/>
        <end position="776"/>
    </location>
</feature>
<keyword evidence="5" id="KW-1185">Reference proteome</keyword>
<feature type="compositionally biased region" description="Basic residues" evidence="2">
    <location>
        <begin position="977"/>
        <end position="998"/>
    </location>
</feature>
<evidence type="ECO:0000259" key="3">
    <source>
        <dbReference type="PROSITE" id="PS52013"/>
    </source>
</evidence>
<reference evidence="4 5" key="1">
    <citation type="submission" date="2015-07" db="EMBL/GenBank/DDBJ databases">
        <title>High-quality genome of monoxenous trypanosomatid Leptomonas pyrrhocoris.</title>
        <authorList>
            <person name="Flegontov P."/>
            <person name="Butenko A."/>
            <person name="Firsov S."/>
            <person name="Vlcek C."/>
            <person name="Logacheva M.D."/>
            <person name="Field M."/>
            <person name="Filatov D."/>
            <person name="Flegontova O."/>
            <person name="Gerasimov E."/>
            <person name="Jackson A.P."/>
            <person name="Kelly S."/>
            <person name="Opperdoes F."/>
            <person name="O'Reilly A."/>
            <person name="Votypka J."/>
            <person name="Yurchenko V."/>
            <person name="Lukes J."/>
        </authorList>
    </citation>
    <scope>NUCLEOTIDE SEQUENCE [LARGE SCALE GENOMIC DNA]</scope>
    <source>
        <strain evidence="4">H10</strain>
    </source>
</reference>
<feature type="compositionally biased region" description="Basic and acidic residues" evidence="2">
    <location>
        <begin position="373"/>
        <end position="386"/>
    </location>
</feature>
<dbReference type="EMBL" id="LGTL01000036">
    <property type="protein sequence ID" value="KPA73433.1"/>
    <property type="molecule type" value="Genomic_DNA"/>
</dbReference>
<dbReference type="VEuPathDB" id="TriTrypDB:LpyrH10_36_0190"/>
<evidence type="ECO:0000313" key="5">
    <source>
        <dbReference type="Proteomes" id="UP000037923"/>
    </source>
</evidence>
<feature type="region of interest" description="Disordered" evidence="2">
    <location>
        <begin position="73"/>
        <end position="114"/>
    </location>
</feature>